<name>A0A395HV99_ASPHC</name>
<keyword evidence="3" id="KW-1185">Reference proteome</keyword>
<dbReference type="Proteomes" id="UP000248961">
    <property type="component" value="Unassembled WGS sequence"/>
</dbReference>
<feature type="compositionally biased region" description="Acidic residues" evidence="1">
    <location>
        <begin position="1"/>
        <end position="33"/>
    </location>
</feature>
<dbReference type="EMBL" id="KZ824289">
    <property type="protein sequence ID" value="RAL11305.1"/>
    <property type="molecule type" value="Genomic_DNA"/>
</dbReference>
<evidence type="ECO:0000313" key="2">
    <source>
        <dbReference type="EMBL" id="RAL11305.1"/>
    </source>
</evidence>
<proteinExistence type="predicted"/>
<evidence type="ECO:0000256" key="1">
    <source>
        <dbReference type="SAM" id="MobiDB-lite"/>
    </source>
</evidence>
<sequence length="99" mass="10780">MAMDDDDDDDGDDDDDDDDGDGDGDGDGDDDYEPLTPTMRIRGVPVSGSGTRESPSEEAEVPFLGIHTGATITRRNGPLLMRKLRSPWADTNEIMDCQF</sequence>
<evidence type="ECO:0000313" key="3">
    <source>
        <dbReference type="Proteomes" id="UP000248961"/>
    </source>
</evidence>
<dbReference type="AlphaFoldDB" id="A0A395HV99"/>
<accession>A0A395HV99</accession>
<feature type="region of interest" description="Disordered" evidence="1">
    <location>
        <begin position="1"/>
        <end position="60"/>
    </location>
</feature>
<dbReference type="RefSeq" id="XP_025550459.1">
    <property type="nucleotide sequence ID" value="XM_025695380.1"/>
</dbReference>
<protein>
    <submittedName>
        <fullName evidence="2">Uncharacterized protein</fullName>
    </submittedName>
</protein>
<gene>
    <name evidence="2" type="ORF">BO97DRAFT_406253</name>
</gene>
<organism evidence="2 3">
    <name type="scientific">Aspergillus homomorphus (strain CBS 101889)</name>
    <dbReference type="NCBI Taxonomy" id="1450537"/>
    <lineage>
        <taxon>Eukaryota</taxon>
        <taxon>Fungi</taxon>
        <taxon>Dikarya</taxon>
        <taxon>Ascomycota</taxon>
        <taxon>Pezizomycotina</taxon>
        <taxon>Eurotiomycetes</taxon>
        <taxon>Eurotiomycetidae</taxon>
        <taxon>Eurotiales</taxon>
        <taxon>Aspergillaceae</taxon>
        <taxon>Aspergillus</taxon>
        <taxon>Aspergillus subgen. Circumdati</taxon>
    </lineage>
</organism>
<reference evidence="2 3" key="1">
    <citation type="submission" date="2018-02" db="EMBL/GenBank/DDBJ databases">
        <title>The genomes of Aspergillus section Nigri reveals drivers in fungal speciation.</title>
        <authorList>
            <consortium name="DOE Joint Genome Institute"/>
            <person name="Vesth T.C."/>
            <person name="Nybo J."/>
            <person name="Theobald S."/>
            <person name="Brandl J."/>
            <person name="Frisvad J.C."/>
            <person name="Nielsen K.F."/>
            <person name="Lyhne E.K."/>
            <person name="Kogle M.E."/>
            <person name="Kuo A."/>
            <person name="Riley R."/>
            <person name="Clum A."/>
            <person name="Nolan M."/>
            <person name="Lipzen A."/>
            <person name="Salamov A."/>
            <person name="Henrissat B."/>
            <person name="Wiebenga A."/>
            <person name="De vries R.P."/>
            <person name="Grigoriev I.V."/>
            <person name="Mortensen U.H."/>
            <person name="Andersen M.R."/>
            <person name="Baker S.E."/>
        </authorList>
    </citation>
    <scope>NUCLEOTIDE SEQUENCE [LARGE SCALE GENOMIC DNA]</scope>
    <source>
        <strain evidence="2 3">CBS 101889</strain>
    </source>
</reference>
<dbReference type="GeneID" id="37199669"/>
<dbReference type="VEuPathDB" id="FungiDB:BO97DRAFT_406253"/>